<evidence type="ECO:0000256" key="6">
    <source>
        <dbReference type="ARBA" id="ARBA00022989"/>
    </source>
</evidence>
<protein>
    <recommendedName>
        <fullName evidence="9">ZP domain-containing protein</fullName>
    </recommendedName>
</protein>
<dbReference type="Pfam" id="PF25057">
    <property type="entry name" value="CUT_N"/>
    <property type="match status" value="1"/>
</dbReference>
<dbReference type="OrthoDB" id="5831445at2759"/>
<evidence type="ECO:0000259" key="9">
    <source>
        <dbReference type="PROSITE" id="PS51034"/>
    </source>
</evidence>
<dbReference type="PANTHER" id="PTHR22907">
    <property type="entry name" value="GH04558P"/>
    <property type="match status" value="1"/>
</dbReference>
<dbReference type="Pfam" id="PF25301">
    <property type="entry name" value="CUT_C"/>
    <property type="match status" value="1"/>
</dbReference>
<keyword evidence="6" id="KW-1133">Transmembrane helix</keyword>
<dbReference type="InterPro" id="IPR056953">
    <property type="entry name" value="CUT_N"/>
</dbReference>
<dbReference type="GO" id="GO:0005886">
    <property type="term" value="C:plasma membrane"/>
    <property type="evidence" value="ECO:0007669"/>
    <property type="project" value="UniProtKB-SubCell"/>
</dbReference>
<dbReference type="PROSITE" id="PS51034">
    <property type="entry name" value="ZP_2"/>
    <property type="match status" value="1"/>
</dbReference>
<dbReference type="Gene3D" id="2.60.40.4100">
    <property type="entry name" value="Zona pellucida, ZP-C domain"/>
    <property type="match status" value="1"/>
</dbReference>
<evidence type="ECO:0000256" key="1">
    <source>
        <dbReference type="ARBA" id="ARBA00004251"/>
    </source>
</evidence>
<dbReference type="AlphaFoldDB" id="A0A8S1E4M9"/>
<evidence type="ECO:0000256" key="4">
    <source>
        <dbReference type="ARBA" id="ARBA00022692"/>
    </source>
</evidence>
<organism evidence="10 11">
    <name type="scientific">Caenorhabditis bovis</name>
    <dbReference type="NCBI Taxonomy" id="2654633"/>
    <lineage>
        <taxon>Eukaryota</taxon>
        <taxon>Metazoa</taxon>
        <taxon>Ecdysozoa</taxon>
        <taxon>Nematoda</taxon>
        <taxon>Chromadorea</taxon>
        <taxon>Rhabditida</taxon>
        <taxon>Rhabditina</taxon>
        <taxon>Rhabditomorpha</taxon>
        <taxon>Rhabditoidea</taxon>
        <taxon>Rhabditidae</taxon>
        <taxon>Peloderinae</taxon>
        <taxon>Caenorhabditis</taxon>
    </lineage>
</organism>
<dbReference type="PANTHER" id="PTHR22907:SF9">
    <property type="entry name" value="ZP DOMAIN-CONTAINING PROTEIN"/>
    <property type="match status" value="1"/>
</dbReference>
<keyword evidence="3" id="KW-1003">Cell membrane</keyword>
<dbReference type="InterPro" id="IPR051962">
    <property type="entry name" value="Cuticlin"/>
</dbReference>
<evidence type="ECO:0000256" key="5">
    <source>
        <dbReference type="ARBA" id="ARBA00022729"/>
    </source>
</evidence>
<keyword evidence="11" id="KW-1185">Reference proteome</keyword>
<comment type="subcellular location">
    <subcellularLocation>
        <location evidence="1">Cell membrane</location>
        <topology evidence="1">Single-pass type I membrane protein</topology>
    </subcellularLocation>
</comment>
<comment type="caution">
    <text evidence="10">The sequence shown here is derived from an EMBL/GenBank/DDBJ whole genome shotgun (WGS) entry which is preliminary data.</text>
</comment>
<proteinExistence type="predicted"/>
<dbReference type="GO" id="GO:0042302">
    <property type="term" value="F:structural constituent of cuticle"/>
    <property type="evidence" value="ECO:0007669"/>
    <property type="project" value="UniProtKB-KW"/>
</dbReference>
<evidence type="ECO:0000256" key="3">
    <source>
        <dbReference type="ARBA" id="ARBA00022475"/>
    </source>
</evidence>
<gene>
    <name evidence="10" type="ORF">CBOVIS_LOCUS225</name>
</gene>
<feature type="signal peptide" evidence="8">
    <location>
        <begin position="1"/>
        <end position="17"/>
    </location>
</feature>
<dbReference type="EMBL" id="CADEPM010000001">
    <property type="protein sequence ID" value="CAB3396709.1"/>
    <property type="molecule type" value="Genomic_DNA"/>
</dbReference>
<dbReference type="SMART" id="SM00241">
    <property type="entry name" value="ZP"/>
    <property type="match status" value="1"/>
</dbReference>
<reference evidence="10 11" key="1">
    <citation type="submission" date="2020-04" db="EMBL/GenBank/DDBJ databases">
        <authorList>
            <person name="Laetsch R D."/>
            <person name="Stevens L."/>
            <person name="Kumar S."/>
            <person name="Blaxter L. M."/>
        </authorList>
    </citation>
    <scope>NUCLEOTIDE SEQUENCE [LARGE SCALE GENOMIC DNA]</scope>
</reference>
<keyword evidence="4" id="KW-0812">Transmembrane</keyword>
<evidence type="ECO:0000256" key="8">
    <source>
        <dbReference type="SAM" id="SignalP"/>
    </source>
</evidence>
<dbReference type="Proteomes" id="UP000494206">
    <property type="component" value="Unassembled WGS sequence"/>
</dbReference>
<evidence type="ECO:0000256" key="7">
    <source>
        <dbReference type="ARBA" id="ARBA00023136"/>
    </source>
</evidence>
<dbReference type="InterPro" id="IPR057475">
    <property type="entry name" value="CUT_C"/>
</dbReference>
<keyword evidence="7" id="KW-0472">Membrane</keyword>
<accession>A0A8S1E4M9</accession>
<keyword evidence="2" id="KW-0193">Cuticle</keyword>
<keyword evidence="5 8" id="KW-0732">Signal</keyword>
<dbReference type="InterPro" id="IPR042235">
    <property type="entry name" value="ZP-C_dom"/>
</dbReference>
<evidence type="ECO:0000313" key="11">
    <source>
        <dbReference type="Proteomes" id="UP000494206"/>
    </source>
</evidence>
<dbReference type="InterPro" id="IPR001507">
    <property type="entry name" value="ZP_dom"/>
</dbReference>
<feature type="chain" id="PRO_5035719171" description="ZP domain-containing protein" evidence="8">
    <location>
        <begin position="18"/>
        <end position="296"/>
    </location>
</feature>
<sequence length="296" mass="33877">MFLLRFCYVFFLYRISCIPIDNDVQGDLKVECDSHIISLQIGTRKPFLGRVFIKNYADFFECYTQGSGRLVAYHQIDIGTCGTTRMRTLNPRGLIVETEIIVSFHPLFVTKIDRSYKIQCVYEESQNQVNNSLEVDHLTTQFYEVNLTMPQCSYMGGPQGFPIRFARIGQPVYHQWSCDTPNRGIFCMFVHSCFADDGNGDRSFLIDGNGCAIDRFLLSDLEYPDDLKAGQETHVFKYADRENIFFQCQISIIVKEPNEECFRPTCNPEGAGGGEIFTTTSPSRNYGIRLIHLMTV</sequence>
<evidence type="ECO:0000313" key="10">
    <source>
        <dbReference type="EMBL" id="CAB3396709.1"/>
    </source>
</evidence>
<evidence type="ECO:0000256" key="2">
    <source>
        <dbReference type="ARBA" id="ARBA00022460"/>
    </source>
</evidence>
<feature type="domain" description="ZP" evidence="9">
    <location>
        <begin position="31"/>
        <end position="273"/>
    </location>
</feature>
<name>A0A8S1E4M9_9PELO</name>